<dbReference type="RefSeq" id="WP_133563228.1">
    <property type="nucleotide sequence ID" value="NZ_SNZA01000004.1"/>
</dbReference>
<dbReference type="EMBL" id="SNZA01000004">
    <property type="protein sequence ID" value="TDR12484.1"/>
    <property type="molecule type" value="Genomic_DNA"/>
</dbReference>
<evidence type="ECO:0000259" key="5">
    <source>
        <dbReference type="PROSITE" id="PS50931"/>
    </source>
</evidence>
<evidence type="ECO:0000256" key="4">
    <source>
        <dbReference type="ARBA" id="ARBA00023163"/>
    </source>
</evidence>
<evidence type="ECO:0000256" key="1">
    <source>
        <dbReference type="ARBA" id="ARBA00009437"/>
    </source>
</evidence>
<dbReference type="Pfam" id="PF00126">
    <property type="entry name" value="HTH_1"/>
    <property type="match status" value="1"/>
</dbReference>
<sequence length="321" mass="36502">MPIKNSDIPSHSSLIIFEAAARLGSLTSAANELCVTPTAVSKQVKQLEAFLNTTLFLRKKNGLELTTKGQSYLTTVNQVLHLLSEESKKLNDDLNPSSINIEVGACFSHFWLIPRLDDFRSKYPDIHLNISINSERNIQPTLSKQHDVAFYYSAKDTPTPRGIKLFNDRLLLVCSPNFLRKNPQCENLDQIWQQPLLALQNAPKFWENWQTWAKHHGIAYQRPINEMRLEDQISIIYAAINGVGIALVWDWHVESLIEAGQLVALSEVVEGDKNAFFLTLSEKEDNFAAKSFMNWVTETAKNVNNHQRVAVSNMHRTSWTN</sequence>
<gene>
    <name evidence="6" type="ORF">C8D85_2519</name>
</gene>
<dbReference type="PROSITE" id="PS50931">
    <property type="entry name" value="HTH_LYSR"/>
    <property type="match status" value="1"/>
</dbReference>
<dbReference type="InterPro" id="IPR036388">
    <property type="entry name" value="WH-like_DNA-bd_sf"/>
</dbReference>
<dbReference type="GO" id="GO:0043565">
    <property type="term" value="F:sequence-specific DNA binding"/>
    <property type="evidence" value="ECO:0007669"/>
    <property type="project" value="TreeGrafter"/>
</dbReference>
<dbReference type="PANTHER" id="PTHR30537:SF26">
    <property type="entry name" value="GLYCINE CLEAVAGE SYSTEM TRANSCRIPTIONAL ACTIVATOR"/>
    <property type="match status" value="1"/>
</dbReference>
<keyword evidence="4" id="KW-0804">Transcription</keyword>
<evidence type="ECO:0000256" key="3">
    <source>
        <dbReference type="ARBA" id="ARBA00023125"/>
    </source>
</evidence>
<dbReference type="Gene3D" id="1.10.10.10">
    <property type="entry name" value="Winged helix-like DNA-binding domain superfamily/Winged helix DNA-binding domain"/>
    <property type="match status" value="1"/>
</dbReference>
<dbReference type="InterPro" id="IPR005119">
    <property type="entry name" value="LysR_subst-bd"/>
</dbReference>
<evidence type="ECO:0000256" key="2">
    <source>
        <dbReference type="ARBA" id="ARBA00023015"/>
    </source>
</evidence>
<evidence type="ECO:0000313" key="7">
    <source>
        <dbReference type="Proteomes" id="UP000295729"/>
    </source>
</evidence>
<dbReference type="InterPro" id="IPR058163">
    <property type="entry name" value="LysR-type_TF_proteobact-type"/>
</dbReference>
<comment type="caution">
    <text evidence="6">The sequence shown here is derived from an EMBL/GenBank/DDBJ whole genome shotgun (WGS) entry which is preliminary data.</text>
</comment>
<dbReference type="GO" id="GO:0006351">
    <property type="term" value="P:DNA-templated transcription"/>
    <property type="evidence" value="ECO:0007669"/>
    <property type="project" value="TreeGrafter"/>
</dbReference>
<dbReference type="SUPFAM" id="SSF53850">
    <property type="entry name" value="Periplasmic binding protein-like II"/>
    <property type="match status" value="1"/>
</dbReference>
<accession>A0A4R6X5D9</accession>
<keyword evidence="2" id="KW-0805">Transcription regulation</keyword>
<dbReference type="Proteomes" id="UP000295729">
    <property type="component" value="Unassembled WGS sequence"/>
</dbReference>
<dbReference type="InterPro" id="IPR036390">
    <property type="entry name" value="WH_DNA-bd_sf"/>
</dbReference>
<reference evidence="6 7" key="1">
    <citation type="submission" date="2019-03" db="EMBL/GenBank/DDBJ databases">
        <title>Genomic Encyclopedia of Type Strains, Phase IV (KMG-IV): sequencing the most valuable type-strain genomes for metagenomic binning, comparative biology and taxonomic classification.</title>
        <authorList>
            <person name="Goeker M."/>
        </authorList>
    </citation>
    <scope>NUCLEOTIDE SEQUENCE [LARGE SCALE GENOMIC DNA]</scope>
    <source>
        <strain evidence="6 7">DSM 5604</strain>
    </source>
</reference>
<name>A0A4R6X5D9_9GAMM</name>
<keyword evidence="7" id="KW-1185">Reference proteome</keyword>
<proteinExistence type="inferred from homology"/>
<keyword evidence="3" id="KW-0238">DNA-binding</keyword>
<protein>
    <submittedName>
        <fullName evidence="6">LysR family glycine cleavage system transcriptional activator</fullName>
    </submittedName>
</protein>
<comment type="similarity">
    <text evidence="1">Belongs to the LysR transcriptional regulatory family.</text>
</comment>
<dbReference type="Gene3D" id="3.40.190.10">
    <property type="entry name" value="Periplasmic binding protein-like II"/>
    <property type="match status" value="2"/>
</dbReference>
<organism evidence="6 7">
    <name type="scientific">Marinomonas communis</name>
    <dbReference type="NCBI Taxonomy" id="28254"/>
    <lineage>
        <taxon>Bacteria</taxon>
        <taxon>Pseudomonadati</taxon>
        <taxon>Pseudomonadota</taxon>
        <taxon>Gammaproteobacteria</taxon>
        <taxon>Oceanospirillales</taxon>
        <taxon>Oceanospirillaceae</taxon>
        <taxon>Marinomonas</taxon>
    </lineage>
</organism>
<dbReference type="GO" id="GO:0003700">
    <property type="term" value="F:DNA-binding transcription factor activity"/>
    <property type="evidence" value="ECO:0007669"/>
    <property type="project" value="InterPro"/>
</dbReference>
<feature type="domain" description="HTH lysR-type" evidence="5">
    <location>
        <begin position="14"/>
        <end position="66"/>
    </location>
</feature>
<dbReference type="AlphaFoldDB" id="A0A4R6X5D9"/>
<dbReference type="PANTHER" id="PTHR30537">
    <property type="entry name" value="HTH-TYPE TRANSCRIPTIONAL REGULATOR"/>
    <property type="match status" value="1"/>
</dbReference>
<dbReference type="SUPFAM" id="SSF46785">
    <property type="entry name" value="Winged helix' DNA-binding domain"/>
    <property type="match status" value="1"/>
</dbReference>
<dbReference type="Pfam" id="PF03466">
    <property type="entry name" value="LysR_substrate"/>
    <property type="match status" value="1"/>
</dbReference>
<dbReference type="InterPro" id="IPR000847">
    <property type="entry name" value="LysR_HTH_N"/>
</dbReference>
<dbReference type="OrthoDB" id="6787458at2"/>
<evidence type="ECO:0000313" key="6">
    <source>
        <dbReference type="EMBL" id="TDR12484.1"/>
    </source>
</evidence>